<dbReference type="EMBL" id="FMYQ01000007">
    <property type="protein sequence ID" value="SDC52481.1"/>
    <property type="molecule type" value="Genomic_DNA"/>
</dbReference>
<dbReference type="RefSeq" id="WP_091996700.1">
    <property type="nucleotide sequence ID" value="NZ_FMYQ01000007.1"/>
</dbReference>
<dbReference type="Pfam" id="PF08867">
    <property type="entry name" value="FRG"/>
    <property type="match status" value="1"/>
</dbReference>
<organism evidence="2 3">
    <name type="scientific">Paraburkholderia lycopersici</name>
    <dbReference type="NCBI Taxonomy" id="416944"/>
    <lineage>
        <taxon>Bacteria</taxon>
        <taxon>Pseudomonadati</taxon>
        <taxon>Pseudomonadota</taxon>
        <taxon>Betaproteobacteria</taxon>
        <taxon>Burkholderiales</taxon>
        <taxon>Burkholderiaceae</taxon>
        <taxon>Paraburkholderia</taxon>
    </lineage>
</organism>
<dbReference type="STRING" id="416944.SAMN05421548_107178"/>
<sequence length="267" mass="30604">MQTTVLTDWQQFMALTTQLDGWAFRGQQNAQWHLESSLTRYMRDYVGDRLQWRQREERAIRVFRRKAHNFLAHPELLRDDLRCLALMQHHGAPTRLLDFTKSPFVAAFFALERATGDAAVYALNTPALWNSRALPKANPTFTRDVIDPRVHDNFDRYFFSNTNEILWSGEPTEMDDRLVAQSGTFVVPGVIDKPLQAILEGYESHEELLHKIVLPARIRMDAMKWLYRMNITNASLFPGLDGLARSIAVELEIVWSGMVAPGAGSTN</sequence>
<evidence type="ECO:0000313" key="3">
    <source>
        <dbReference type="Proteomes" id="UP000198908"/>
    </source>
</evidence>
<evidence type="ECO:0000313" key="2">
    <source>
        <dbReference type="EMBL" id="SDC52481.1"/>
    </source>
</evidence>
<dbReference type="AlphaFoldDB" id="A0A1G6MAM6"/>
<accession>A0A1G6MAM6</accession>
<keyword evidence="3" id="KW-1185">Reference proteome</keyword>
<name>A0A1G6MAM6_9BURK</name>
<feature type="domain" description="FRG" evidence="1">
    <location>
        <begin position="18"/>
        <end position="121"/>
    </location>
</feature>
<protein>
    <submittedName>
        <fullName evidence="2">FRG domain-containing protein</fullName>
    </submittedName>
</protein>
<gene>
    <name evidence="2" type="ORF">SAMN05421548_107178</name>
</gene>
<dbReference type="OrthoDB" id="9816036at2"/>
<dbReference type="Proteomes" id="UP000198908">
    <property type="component" value="Unassembled WGS sequence"/>
</dbReference>
<dbReference type="InterPro" id="IPR014966">
    <property type="entry name" value="FRG-dom"/>
</dbReference>
<dbReference type="SMART" id="SM00901">
    <property type="entry name" value="FRG"/>
    <property type="match status" value="1"/>
</dbReference>
<proteinExistence type="predicted"/>
<reference evidence="3" key="1">
    <citation type="submission" date="2016-09" db="EMBL/GenBank/DDBJ databases">
        <authorList>
            <person name="Varghese N."/>
            <person name="Submissions S."/>
        </authorList>
    </citation>
    <scope>NUCLEOTIDE SEQUENCE [LARGE SCALE GENOMIC DNA]</scope>
    <source>
        <strain evidence="3">TNe-862</strain>
    </source>
</reference>
<evidence type="ECO:0000259" key="1">
    <source>
        <dbReference type="SMART" id="SM00901"/>
    </source>
</evidence>